<proteinExistence type="predicted"/>
<feature type="coiled-coil region" evidence="1">
    <location>
        <begin position="331"/>
        <end position="421"/>
    </location>
</feature>
<evidence type="ECO:0000256" key="1">
    <source>
        <dbReference type="SAM" id="Coils"/>
    </source>
</evidence>
<evidence type="ECO:0000313" key="4">
    <source>
        <dbReference type="Proteomes" id="UP000016936"/>
    </source>
</evidence>
<dbReference type="AlphaFoldDB" id="M2SSZ7"/>
<reference evidence="3 4" key="1">
    <citation type="journal article" date="2012" name="PLoS Pathog.">
        <title>Diverse lifestyles and strategies of plant pathogenesis encoded in the genomes of eighteen Dothideomycetes fungi.</title>
        <authorList>
            <person name="Ohm R.A."/>
            <person name="Feau N."/>
            <person name="Henrissat B."/>
            <person name="Schoch C.L."/>
            <person name="Horwitz B.A."/>
            <person name="Barry K.W."/>
            <person name="Condon B.J."/>
            <person name="Copeland A.C."/>
            <person name="Dhillon B."/>
            <person name="Glaser F."/>
            <person name="Hesse C.N."/>
            <person name="Kosti I."/>
            <person name="LaButti K."/>
            <person name="Lindquist E.A."/>
            <person name="Lucas S."/>
            <person name="Salamov A.A."/>
            <person name="Bradshaw R.E."/>
            <person name="Ciuffetti L."/>
            <person name="Hamelin R.C."/>
            <person name="Kema G.H.J."/>
            <person name="Lawrence C."/>
            <person name="Scott J.A."/>
            <person name="Spatafora J.W."/>
            <person name="Turgeon B.G."/>
            <person name="de Wit P.J.G.M."/>
            <person name="Zhong S."/>
            <person name="Goodwin S.B."/>
            <person name="Grigoriev I.V."/>
        </authorList>
    </citation>
    <scope>NUCLEOTIDE SEQUENCE [LARGE SCALE GENOMIC DNA]</scope>
    <source>
        <strain evidence="4">C5 / ATCC 48332 / race O</strain>
    </source>
</reference>
<dbReference type="Proteomes" id="UP000016936">
    <property type="component" value="Unassembled WGS sequence"/>
</dbReference>
<evidence type="ECO:0000256" key="2">
    <source>
        <dbReference type="SAM" id="MobiDB-lite"/>
    </source>
</evidence>
<feature type="region of interest" description="Disordered" evidence="2">
    <location>
        <begin position="57"/>
        <end position="78"/>
    </location>
</feature>
<gene>
    <name evidence="3" type="ORF">COCHEDRAFT_1216374</name>
</gene>
<dbReference type="EMBL" id="KB445580">
    <property type="protein sequence ID" value="EMD88460.1"/>
    <property type="molecule type" value="Genomic_DNA"/>
</dbReference>
<dbReference type="HOGENOM" id="CLU_644030_0_0_1"/>
<keyword evidence="1" id="KW-0175">Coiled coil</keyword>
<evidence type="ECO:0000313" key="3">
    <source>
        <dbReference type="EMBL" id="EMD88460.1"/>
    </source>
</evidence>
<protein>
    <submittedName>
        <fullName evidence="3">Uncharacterized protein</fullName>
    </submittedName>
</protein>
<dbReference type="OrthoDB" id="3777260at2759"/>
<reference evidence="4" key="2">
    <citation type="journal article" date="2013" name="PLoS Genet.">
        <title>Comparative genome structure, secondary metabolite, and effector coding capacity across Cochliobolus pathogens.</title>
        <authorList>
            <person name="Condon B.J."/>
            <person name="Leng Y."/>
            <person name="Wu D."/>
            <person name="Bushley K.E."/>
            <person name="Ohm R.A."/>
            <person name="Otillar R."/>
            <person name="Martin J."/>
            <person name="Schackwitz W."/>
            <person name="Grimwood J."/>
            <person name="MohdZainudin N."/>
            <person name="Xue C."/>
            <person name="Wang R."/>
            <person name="Manning V.A."/>
            <person name="Dhillon B."/>
            <person name="Tu Z.J."/>
            <person name="Steffenson B.J."/>
            <person name="Salamov A."/>
            <person name="Sun H."/>
            <person name="Lowry S."/>
            <person name="LaButti K."/>
            <person name="Han J."/>
            <person name="Copeland A."/>
            <person name="Lindquist E."/>
            <person name="Barry K."/>
            <person name="Schmutz J."/>
            <person name="Baker S.E."/>
            <person name="Ciuffetti L.M."/>
            <person name="Grigoriev I.V."/>
            <person name="Zhong S."/>
            <person name="Turgeon B.G."/>
        </authorList>
    </citation>
    <scope>NUCLEOTIDE SEQUENCE [LARGE SCALE GENOMIC DNA]</scope>
    <source>
        <strain evidence="4">C5 / ATCC 48332 / race O</strain>
    </source>
</reference>
<organism evidence="3 4">
    <name type="scientific">Cochliobolus heterostrophus (strain C5 / ATCC 48332 / race O)</name>
    <name type="common">Southern corn leaf blight fungus</name>
    <name type="synonym">Bipolaris maydis</name>
    <dbReference type="NCBI Taxonomy" id="701091"/>
    <lineage>
        <taxon>Eukaryota</taxon>
        <taxon>Fungi</taxon>
        <taxon>Dikarya</taxon>
        <taxon>Ascomycota</taxon>
        <taxon>Pezizomycotina</taxon>
        <taxon>Dothideomycetes</taxon>
        <taxon>Pleosporomycetidae</taxon>
        <taxon>Pleosporales</taxon>
        <taxon>Pleosporineae</taxon>
        <taxon>Pleosporaceae</taxon>
        <taxon>Bipolaris</taxon>
    </lineage>
</organism>
<name>M2SSZ7_COCH5</name>
<accession>M2SSZ7</accession>
<feature type="compositionally biased region" description="Low complexity" evidence="2">
    <location>
        <begin position="57"/>
        <end position="66"/>
    </location>
</feature>
<keyword evidence="4" id="KW-1185">Reference proteome</keyword>
<sequence length="510" mass="57275">MDEDNSGLQNDIDVSTASLNNFDCSLNMPPPTKKHIKNMHHDSFFDLARLMKEKKPYTTTPNLTPRLTPPAGPNSSHYTDSALGADRAFSRSTKPFTTPETVAEFLGKQELASSASCSKDAVTSYLFEKVAQPQNPVDGKIGHSRGDESVCSHEVQSATSSSLDIVCLSDLEPLSRVVPVELPTFTESLQTSRLAPQTKTGYMTQLTKPVWHPIGDEFDDVKEHILTIPERHILALKQSDEEIRSTKGDDESQLCKLKYRNEVNKDQKASMCRLLAQKESQIKTQQLEFDGLSRRTTELEAKLKGLGKAAGECDFLRSTVAKLARERDEALQASTSTAQDYETRIQKLTETLAKCRETNIELRGKLVEESFNKTKLEDDNEDLKAKLREKTSLCDRQRNQLKTAERELGISEERLNNTKNGQLLQGAAHLVKPNMHAELPKTVIACFECYANNLECDSEARCRSCTERDVSCGRWRCSMKHKLGDCPLTPCKLSHDSQGWLILPKKRPQW</sequence>
<dbReference type="OMA" id="PCKLPHD"/>